<dbReference type="Proteomes" id="UP000192902">
    <property type="component" value="Chromosome"/>
</dbReference>
<organism evidence="2 3">
    <name type="scientific">Campylobacter cuniculorum DSM 23162 = LMG 24588</name>
    <dbReference type="NCBI Taxonomy" id="1121267"/>
    <lineage>
        <taxon>Bacteria</taxon>
        <taxon>Pseudomonadati</taxon>
        <taxon>Campylobacterota</taxon>
        <taxon>Epsilonproteobacteria</taxon>
        <taxon>Campylobacterales</taxon>
        <taxon>Campylobacteraceae</taxon>
        <taxon>Campylobacter</taxon>
    </lineage>
</organism>
<dbReference type="InterPro" id="IPR002528">
    <property type="entry name" value="MATE_fam"/>
</dbReference>
<dbReference type="eggNOG" id="COG0534">
    <property type="taxonomic scope" value="Bacteria"/>
</dbReference>
<feature type="transmembrane region" description="Helical" evidence="1">
    <location>
        <begin position="377"/>
        <end position="397"/>
    </location>
</feature>
<feature type="transmembrane region" description="Helical" evidence="1">
    <location>
        <begin position="20"/>
        <end position="41"/>
    </location>
</feature>
<accession>A0A1W6BYB0</accession>
<dbReference type="PANTHER" id="PTHR42925:SF1">
    <property type="entry name" value="VIRULENCE FACTOR MVIN"/>
    <property type="match status" value="1"/>
</dbReference>
<dbReference type="InterPro" id="IPR047135">
    <property type="entry name" value="YsiQ"/>
</dbReference>
<gene>
    <name evidence="2" type="ORF">CCUN_1493</name>
</gene>
<dbReference type="OrthoDB" id="9806302at2"/>
<dbReference type="GO" id="GO:0016020">
    <property type="term" value="C:membrane"/>
    <property type="evidence" value="ECO:0007669"/>
    <property type="project" value="InterPro"/>
</dbReference>
<feature type="transmembrane region" description="Helical" evidence="1">
    <location>
        <begin position="346"/>
        <end position="365"/>
    </location>
</feature>
<keyword evidence="1" id="KW-1133">Transmembrane helix</keyword>
<keyword evidence="1" id="KW-0812">Transmembrane</keyword>
<proteinExistence type="predicted"/>
<evidence type="ECO:0000256" key="1">
    <source>
        <dbReference type="SAM" id="Phobius"/>
    </source>
</evidence>
<keyword evidence="1" id="KW-0472">Membrane</keyword>
<dbReference type="PANTHER" id="PTHR42925">
    <property type="entry name" value="MULTIDRUG AND TOXIN EFFLUX PROTEIN MATE FAMILY"/>
    <property type="match status" value="1"/>
</dbReference>
<dbReference type="RefSeq" id="WP_027305136.1">
    <property type="nucleotide sequence ID" value="NZ_CP020867.1"/>
</dbReference>
<dbReference type="KEGG" id="ccun:CCUN_1493"/>
<feature type="transmembrane region" description="Helical" evidence="1">
    <location>
        <begin position="155"/>
        <end position="174"/>
    </location>
</feature>
<dbReference type="GO" id="GO:0042910">
    <property type="term" value="F:xenobiotic transmembrane transporter activity"/>
    <property type="evidence" value="ECO:0007669"/>
    <property type="project" value="InterPro"/>
</dbReference>
<dbReference type="GO" id="GO:0015297">
    <property type="term" value="F:antiporter activity"/>
    <property type="evidence" value="ECO:0007669"/>
    <property type="project" value="InterPro"/>
</dbReference>
<feature type="transmembrane region" description="Helical" evidence="1">
    <location>
        <begin position="94"/>
        <end position="114"/>
    </location>
</feature>
<feature type="transmembrane region" description="Helical" evidence="1">
    <location>
        <begin position="267"/>
        <end position="285"/>
    </location>
</feature>
<feature type="transmembrane region" description="Helical" evidence="1">
    <location>
        <begin position="186"/>
        <end position="209"/>
    </location>
</feature>
<dbReference type="AlphaFoldDB" id="A0A1W6BYB0"/>
<feature type="transmembrane region" description="Helical" evidence="1">
    <location>
        <begin position="306"/>
        <end position="326"/>
    </location>
</feature>
<dbReference type="NCBIfam" id="TIGR00797">
    <property type="entry name" value="matE"/>
    <property type="match status" value="1"/>
</dbReference>
<sequence>MAKKQLSLKHLSIPIFSDLFSKYLSLIINTAMVSQYSNFLVGAMGAGNQIFDLFITIFSFLSVGCSVVVSQAIGAKNSILARKVIHQSLTLNTFLGLICGFLIVIFAKDLLVLLKIPKELINDGVIYLQMLGICLFFDAIGIVLAGIIRVYNKAYWVMFLSFLMDIIILIGNFYTLHWTKLELFGIGLSNILGRIVVIFLLFFLLIFKLKIHLKLKELFEFEKNVLSKILNIGGFSAGENLLWIIQYTIAFGFVASLGKENLSVQTIYFQISLIIMLVGQAISLANEIITGKLVGARYVNVAYKHTWTALYLSVLASGVVAVLNYALQDFTMSLLDLKEELRKLMIPLFALSIFLEISRTFNIVIVNALRASGDAKFPFFSGLVFMIGLSLPLGFVLCFYAGLGILGVWIGFCADEFLRGLVNSYRWKSKKWQNKALV</sequence>
<feature type="transmembrane region" description="Helical" evidence="1">
    <location>
        <begin position="53"/>
        <end position="73"/>
    </location>
</feature>
<dbReference type="STRING" id="1121267.CCUN_1493"/>
<dbReference type="EMBL" id="CP020867">
    <property type="protein sequence ID" value="ARJ57078.1"/>
    <property type="molecule type" value="Genomic_DNA"/>
</dbReference>
<reference evidence="2 3" key="1">
    <citation type="submission" date="2017-04" db="EMBL/GenBank/DDBJ databases">
        <title>Complete genome sequence of the Campylobacter cuniculorum type strain LMG24588.</title>
        <authorList>
            <person name="Miller W.G."/>
            <person name="Yee E."/>
            <person name="Revez J."/>
            <person name="Bono J.L."/>
            <person name="Rossi M."/>
        </authorList>
    </citation>
    <scope>NUCLEOTIDE SEQUENCE [LARGE SCALE GENOMIC DNA]</scope>
    <source>
        <strain evidence="2 3">LMG 24588</strain>
    </source>
</reference>
<evidence type="ECO:0000313" key="2">
    <source>
        <dbReference type="EMBL" id="ARJ57078.1"/>
    </source>
</evidence>
<protein>
    <submittedName>
        <fullName evidence="2">MatE efflux family protein</fullName>
    </submittedName>
</protein>
<dbReference type="Pfam" id="PF01554">
    <property type="entry name" value="MatE"/>
    <property type="match status" value="2"/>
</dbReference>
<dbReference type="CDD" id="cd13134">
    <property type="entry name" value="MATE_like_8"/>
    <property type="match status" value="1"/>
</dbReference>
<feature type="transmembrane region" description="Helical" evidence="1">
    <location>
        <begin position="229"/>
        <end position="255"/>
    </location>
</feature>
<name>A0A1W6BYB0_9BACT</name>
<evidence type="ECO:0000313" key="3">
    <source>
        <dbReference type="Proteomes" id="UP000192902"/>
    </source>
</evidence>
<feature type="transmembrane region" description="Helical" evidence="1">
    <location>
        <begin position="126"/>
        <end position="148"/>
    </location>
</feature>